<proteinExistence type="predicted"/>
<accession>A0A835CDI8</accession>
<evidence type="ECO:0000256" key="1">
    <source>
        <dbReference type="SAM" id="Coils"/>
    </source>
</evidence>
<organism evidence="2 3">
    <name type="scientific">Senna tora</name>
    <dbReference type="NCBI Taxonomy" id="362788"/>
    <lineage>
        <taxon>Eukaryota</taxon>
        <taxon>Viridiplantae</taxon>
        <taxon>Streptophyta</taxon>
        <taxon>Embryophyta</taxon>
        <taxon>Tracheophyta</taxon>
        <taxon>Spermatophyta</taxon>
        <taxon>Magnoliopsida</taxon>
        <taxon>eudicotyledons</taxon>
        <taxon>Gunneridae</taxon>
        <taxon>Pentapetalae</taxon>
        <taxon>rosids</taxon>
        <taxon>fabids</taxon>
        <taxon>Fabales</taxon>
        <taxon>Fabaceae</taxon>
        <taxon>Caesalpinioideae</taxon>
        <taxon>Cassia clade</taxon>
        <taxon>Senna</taxon>
    </lineage>
</organism>
<dbReference type="EMBL" id="JAAIUW010000003">
    <property type="protein sequence ID" value="KAF7838334.1"/>
    <property type="molecule type" value="Genomic_DNA"/>
</dbReference>
<evidence type="ECO:0000313" key="2">
    <source>
        <dbReference type="EMBL" id="KAF7838334.1"/>
    </source>
</evidence>
<name>A0A835CDI8_9FABA</name>
<protein>
    <submittedName>
        <fullName evidence="2">Carbonic anhydrase 2-like</fullName>
    </submittedName>
</protein>
<evidence type="ECO:0000313" key="3">
    <source>
        <dbReference type="Proteomes" id="UP000634136"/>
    </source>
</evidence>
<reference evidence="2" key="1">
    <citation type="submission" date="2020-09" db="EMBL/GenBank/DDBJ databases">
        <title>Genome-Enabled Discovery of Anthraquinone Biosynthesis in Senna tora.</title>
        <authorList>
            <person name="Kang S.-H."/>
            <person name="Pandey R.P."/>
            <person name="Lee C.-M."/>
            <person name="Sim J.-S."/>
            <person name="Jeong J.-T."/>
            <person name="Choi B.-S."/>
            <person name="Jung M."/>
            <person name="Ginzburg D."/>
            <person name="Zhao K."/>
            <person name="Won S.Y."/>
            <person name="Oh T.-J."/>
            <person name="Yu Y."/>
            <person name="Kim N.-H."/>
            <person name="Lee O.R."/>
            <person name="Lee T.-H."/>
            <person name="Bashyal P."/>
            <person name="Kim T.-S."/>
            <person name="Lee W.-H."/>
            <person name="Kawkins C."/>
            <person name="Kim C.-K."/>
            <person name="Kim J.S."/>
            <person name="Ahn B.O."/>
            <person name="Rhee S.Y."/>
            <person name="Sohng J.K."/>
        </authorList>
    </citation>
    <scope>NUCLEOTIDE SEQUENCE</scope>
    <source>
        <tissue evidence="2">Leaf</tissue>
    </source>
</reference>
<keyword evidence="3" id="KW-1185">Reference proteome</keyword>
<feature type="coiled-coil region" evidence="1">
    <location>
        <begin position="11"/>
        <end position="38"/>
    </location>
</feature>
<comment type="caution">
    <text evidence="2">The sequence shown here is derived from an EMBL/GenBank/DDBJ whole genome shotgun (WGS) entry which is preliminary data.</text>
</comment>
<gene>
    <name evidence="2" type="ORF">G2W53_006816</name>
</gene>
<dbReference type="Proteomes" id="UP000634136">
    <property type="component" value="Unassembled WGS sequence"/>
</dbReference>
<dbReference type="AlphaFoldDB" id="A0A835CDI8"/>
<keyword evidence="1" id="KW-0175">Coiled coil</keyword>
<sequence>MGNKKSPEVAIEELKELLREKEELRDVIAEKIEKLVEELEGRHPHPHDPALHRIITGFTHFKFNVFE</sequence>